<protein>
    <submittedName>
        <fullName evidence="2">Uncharacterized protein</fullName>
    </submittedName>
</protein>
<accession>A0A504YSP5</accession>
<dbReference type="InterPro" id="IPR029147">
    <property type="entry name" value="CFAP77"/>
</dbReference>
<dbReference type="EMBL" id="SUNJ01005905">
    <property type="protein sequence ID" value="TPP63231.1"/>
    <property type="molecule type" value="Genomic_DNA"/>
</dbReference>
<organism evidence="2 3">
    <name type="scientific">Fasciola gigantica</name>
    <name type="common">Giant liver fluke</name>
    <dbReference type="NCBI Taxonomy" id="46835"/>
    <lineage>
        <taxon>Eukaryota</taxon>
        <taxon>Metazoa</taxon>
        <taxon>Spiralia</taxon>
        <taxon>Lophotrochozoa</taxon>
        <taxon>Platyhelminthes</taxon>
        <taxon>Trematoda</taxon>
        <taxon>Digenea</taxon>
        <taxon>Plagiorchiida</taxon>
        <taxon>Echinostomata</taxon>
        <taxon>Echinostomatoidea</taxon>
        <taxon>Fasciolidae</taxon>
        <taxon>Fasciola</taxon>
    </lineage>
</organism>
<gene>
    <name evidence="2" type="ORF">FGIG_02256</name>
</gene>
<comment type="caution">
    <text evidence="2">The sequence shown here is derived from an EMBL/GenBank/DDBJ whole genome shotgun (WGS) entry which is preliminary data.</text>
</comment>
<name>A0A504YSP5_FASGI</name>
<dbReference type="PANTHER" id="PTHR28617">
    <property type="entry name" value="CILIA- AND FLAGELLA-ASSOCIATED PROTEIN 77"/>
    <property type="match status" value="1"/>
</dbReference>
<dbReference type="OrthoDB" id="532484at2759"/>
<reference evidence="2 3" key="1">
    <citation type="submission" date="2019-04" db="EMBL/GenBank/DDBJ databases">
        <title>Annotation for the trematode Fasciola gigantica.</title>
        <authorList>
            <person name="Choi Y.-J."/>
        </authorList>
    </citation>
    <scope>NUCLEOTIDE SEQUENCE [LARGE SCALE GENOMIC DNA]</scope>
    <source>
        <strain evidence="2">Uganda_cow_1</strain>
    </source>
</reference>
<dbReference type="AlphaFoldDB" id="A0A504YSP5"/>
<dbReference type="Proteomes" id="UP000316759">
    <property type="component" value="Unassembled WGS sequence"/>
</dbReference>
<dbReference type="PANTHER" id="PTHR28617:SF1">
    <property type="entry name" value="CILIA- AND FLAGELLA-ASSOCIATED PROTEIN 77"/>
    <property type="match status" value="1"/>
</dbReference>
<keyword evidence="3" id="KW-1185">Reference proteome</keyword>
<feature type="region of interest" description="Disordered" evidence="1">
    <location>
        <begin position="118"/>
        <end position="139"/>
    </location>
</feature>
<evidence type="ECO:0000313" key="3">
    <source>
        <dbReference type="Proteomes" id="UP000316759"/>
    </source>
</evidence>
<sequence length="254" mass="28915">METKKLKHPRGWDHSATNILGTKRQGMCTNILHQRSVLGKCGTHCLITPDSSFTYGIKSVKNTGVPDAMCWSVEDKKDSVSSDRMEWVRDFIALNCESIQAGVTNAKELKMFRASHDNFRSKQKTKQKRAASAQDVTFGIKNRPSTPLADILGNRFQENWITDQQQRLKKREDKEAKRHLVAGKTRTQLLRSTQKSTPVESMWKLPEFEKKAKPGVSTFRDEACRTRALKAYELEMPSRVGRLGQGIYRLGETN</sequence>
<dbReference type="Pfam" id="PF14825">
    <property type="entry name" value="CFAP77"/>
    <property type="match status" value="1"/>
</dbReference>
<evidence type="ECO:0000256" key="1">
    <source>
        <dbReference type="SAM" id="MobiDB-lite"/>
    </source>
</evidence>
<proteinExistence type="predicted"/>
<dbReference type="STRING" id="46835.A0A504YSP5"/>
<evidence type="ECO:0000313" key="2">
    <source>
        <dbReference type="EMBL" id="TPP63231.1"/>
    </source>
</evidence>